<dbReference type="EMBL" id="BBVC01000024">
    <property type="protein sequence ID" value="GAO98111.1"/>
    <property type="molecule type" value="Genomic_DNA"/>
</dbReference>
<organism evidence="1 2">
    <name type="scientific">Caedimonas varicaedens</name>
    <dbReference type="NCBI Taxonomy" id="1629334"/>
    <lineage>
        <taxon>Bacteria</taxon>
        <taxon>Pseudomonadati</taxon>
        <taxon>Pseudomonadota</taxon>
        <taxon>Alphaproteobacteria</taxon>
        <taxon>Holosporales</taxon>
        <taxon>Caedimonadaceae</taxon>
        <taxon>Caedimonas</taxon>
    </lineage>
</organism>
<evidence type="ECO:0000313" key="1">
    <source>
        <dbReference type="EMBL" id="GAO98111.1"/>
    </source>
</evidence>
<dbReference type="STRING" id="1629334.Cva_00759"/>
<comment type="caution">
    <text evidence="1">The sequence shown here is derived from an EMBL/GenBank/DDBJ whole genome shotgun (WGS) entry which is preliminary data.</text>
</comment>
<sequence>MFNEKPIDVNTREFEEKLLIWLKEAEVQDPHWQDIVKTHFEEGLWPSGVLYMESITIKK</sequence>
<dbReference type="AlphaFoldDB" id="A0A0K8MC70"/>
<evidence type="ECO:0000313" key="2">
    <source>
        <dbReference type="Proteomes" id="UP000036771"/>
    </source>
</evidence>
<name>A0A0K8MC70_9PROT</name>
<keyword evidence="2" id="KW-1185">Reference proteome</keyword>
<proteinExistence type="predicted"/>
<protein>
    <submittedName>
        <fullName evidence="1">Uncharacterized protein</fullName>
    </submittedName>
</protein>
<dbReference type="Proteomes" id="UP000036771">
    <property type="component" value="Unassembled WGS sequence"/>
</dbReference>
<gene>
    <name evidence="1" type="ORF">Cva_00759</name>
</gene>
<accession>A0A0K8MC70</accession>
<reference evidence="1 2" key="1">
    <citation type="submission" date="2015-03" db="EMBL/GenBank/DDBJ databases">
        <title>Caedibacter varicaedens, whole genome shotgun sequence.</title>
        <authorList>
            <person name="Suzuki H."/>
            <person name="Dapper A.L."/>
            <person name="Gibson A.K."/>
            <person name="Jackson C."/>
            <person name="Lee H."/>
            <person name="Pejaver V.R."/>
            <person name="Doak T."/>
            <person name="Lynch M."/>
        </authorList>
    </citation>
    <scope>NUCLEOTIDE SEQUENCE [LARGE SCALE GENOMIC DNA]</scope>
</reference>